<dbReference type="PANTHER" id="PTHR42866">
    <property type="entry name" value="3-DEOXY-MANNO-OCTULOSONATE CYTIDYLYLTRANSFERASE"/>
    <property type="match status" value="1"/>
</dbReference>
<dbReference type="Pfam" id="PF02348">
    <property type="entry name" value="CTP_transf_3"/>
    <property type="match status" value="1"/>
</dbReference>
<comment type="function">
    <text evidence="5">Activates KDO (a required 8-carbon sugar) for incorporation into bacterial lipopolysaccharide in Gram-negative bacteria.</text>
</comment>
<evidence type="ECO:0000256" key="1">
    <source>
        <dbReference type="ARBA" id="ARBA00004370"/>
    </source>
</evidence>
<keyword evidence="2 5" id="KW-0808">Transferase</keyword>
<evidence type="ECO:0000256" key="3">
    <source>
        <dbReference type="ARBA" id="ARBA00022695"/>
    </source>
</evidence>
<dbReference type="InterPro" id="IPR003329">
    <property type="entry name" value="Cytidylyl_trans"/>
</dbReference>
<dbReference type="EMBL" id="RXOF01000003">
    <property type="protein sequence ID" value="RTQ51695.1"/>
    <property type="molecule type" value="Genomic_DNA"/>
</dbReference>
<dbReference type="GO" id="GO:0009103">
    <property type="term" value="P:lipopolysaccharide biosynthetic process"/>
    <property type="evidence" value="ECO:0007669"/>
    <property type="project" value="UniProtKB-UniRule"/>
</dbReference>
<sequence>MHSIGIIPARYASTRLPGKPLVDLAGKSMIQRVVEQARRADLDRVVVATDDARILDHVLGFGGEAVLTRPDHPSGTDRVWEAYQQLGQPADCVVNIQGDEPFIQPTQINALLALFTEPETQIATLVKQVISQEELFSPHLPKVVLGAQGEALYFSRHPIPYLRQYPSMSWLEHHRFLRHIGLYAYRPAVLRQLTQLAPDALELAESLEQLRWLAHGFRIRTAETDLATHGIDTPDDVQRALRQLGAQ</sequence>
<dbReference type="PANTHER" id="PTHR42866:SF2">
    <property type="entry name" value="3-DEOXY-MANNO-OCTULOSONATE CYTIDYLYLTRANSFERASE, MITOCHONDRIAL"/>
    <property type="match status" value="1"/>
</dbReference>
<dbReference type="CDD" id="cd02517">
    <property type="entry name" value="CMP-KDO-Synthetase"/>
    <property type="match status" value="1"/>
</dbReference>
<evidence type="ECO:0000313" key="7">
    <source>
        <dbReference type="Proteomes" id="UP000282184"/>
    </source>
</evidence>
<organism evidence="6 7">
    <name type="scientific">Hymenobacter gummosus</name>
    <dbReference type="NCBI Taxonomy" id="1776032"/>
    <lineage>
        <taxon>Bacteria</taxon>
        <taxon>Pseudomonadati</taxon>
        <taxon>Bacteroidota</taxon>
        <taxon>Cytophagia</taxon>
        <taxon>Cytophagales</taxon>
        <taxon>Hymenobacteraceae</taxon>
        <taxon>Hymenobacter</taxon>
    </lineage>
</organism>
<dbReference type="FunFam" id="3.90.550.10:FF:000011">
    <property type="entry name" value="3-deoxy-manno-octulosonate cytidylyltransferase"/>
    <property type="match status" value="1"/>
</dbReference>
<dbReference type="UniPathway" id="UPA00358">
    <property type="reaction ID" value="UER00476"/>
</dbReference>
<keyword evidence="5" id="KW-0963">Cytoplasm</keyword>
<accession>A0A3S0HQ32</accession>
<keyword evidence="4 5" id="KW-0448">Lipopolysaccharide biosynthesis</keyword>
<gene>
    <name evidence="5 6" type="primary">kdsB</name>
    <name evidence="6" type="ORF">EJV47_07825</name>
</gene>
<dbReference type="GO" id="GO:0016020">
    <property type="term" value="C:membrane"/>
    <property type="evidence" value="ECO:0007669"/>
    <property type="project" value="UniProtKB-SubCell"/>
</dbReference>
<evidence type="ECO:0000256" key="4">
    <source>
        <dbReference type="ARBA" id="ARBA00022985"/>
    </source>
</evidence>
<comment type="pathway">
    <text evidence="5">Nucleotide-sugar biosynthesis; CMP-3-deoxy-D-manno-octulosonate biosynthesis; CMP-3-deoxy-D-manno-octulosonate from 3-deoxy-D-manno-octulosonate and CTP: step 1/1.</text>
</comment>
<dbReference type="Proteomes" id="UP000282184">
    <property type="component" value="Unassembled WGS sequence"/>
</dbReference>
<dbReference type="EC" id="2.7.7.38" evidence="5"/>
<comment type="caution">
    <text evidence="6">The sequence shown here is derived from an EMBL/GenBank/DDBJ whole genome shotgun (WGS) entry which is preliminary data.</text>
</comment>
<dbReference type="InterPro" id="IPR029044">
    <property type="entry name" value="Nucleotide-diphossugar_trans"/>
</dbReference>
<dbReference type="NCBIfam" id="TIGR00466">
    <property type="entry name" value="kdsB"/>
    <property type="match status" value="1"/>
</dbReference>
<evidence type="ECO:0000256" key="5">
    <source>
        <dbReference type="HAMAP-Rule" id="MF_00057"/>
    </source>
</evidence>
<dbReference type="Gene3D" id="3.90.550.10">
    <property type="entry name" value="Spore Coat Polysaccharide Biosynthesis Protein SpsA, Chain A"/>
    <property type="match status" value="1"/>
</dbReference>
<evidence type="ECO:0000256" key="2">
    <source>
        <dbReference type="ARBA" id="ARBA00022679"/>
    </source>
</evidence>
<dbReference type="SUPFAM" id="SSF53448">
    <property type="entry name" value="Nucleotide-diphospho-sugar transferases"/>
    <property type="match status" value="1"/>
</dbReference>
<dbReference type="HAMAP" id="MF_00057">
    <property type="entry name" value="KdsB"/>
    <property type="match status" value="1"/>
</dbReference>
<dbReference type="GO" id="GO:0005829">
    <property type="term" value="C:cytosol"/>
    <property type="evidence" value="ECO:0007669"/>
    <property type="project" value="TreeGrafter"/>
</dbReference>
<reference evidence="6 7" key="1">
    <citation type="submission" date="2018-12" db="EMBL/GenBank/DDBJ databases">
        <title>Hymenobacter gummosus sp. nov., isolated from a spring.</title>
        <authorList>
            <person name="Nie L."/>
        </authorList>
    </citation>
    <scope>NUCLEOTIDE SEQUENCE [LARGE SCALE GENOMIC DNA]</scope>
    <source>
        <strain evidence="6 7">KCTC 52166</strain>
    </source>
</reference>
<dbReference type="AlphaFoldDB" id="A0A3S0HQ32"/>
<comment type="catalytic activity">
    <reaction evidence="5">
        <text>3-deoxy-alpha-D-manno-oct-2-ulosonate + CTP = CMP-3-deoxy-beta-D-manno-octulosonate + diphosphate</text>
        <dbReference type="Rhea" id="RHEA:23448"/>
        <dbReference type="ChEBI" id="CHEBI:33019"/>
        <dbReference type="ChEBI" id="CHEBI:37563"/>
        <dbReference type="ChEBI" id="CHEBI:85986"/>
        <dbReference type="ChEBI" id="CHEBI:85987"/>
        <dbReference type="EC" id="2.7.7.38"/>
    </reaction>
</comment>
<dbReference type="NCBIfam" id="NF003950">
    <property type="entry name" value="PRK05450.1-3"/>
    <property type="match status" value="1"/>
</dbReference>
<evidence type="ECO:0000313" key="6">
    <source>
        <dbReference type="EMBL" id="RTQ51695.1"/>
    </source>
</evidence>
<dbReference type="GO" id="GO:0033468">
    <property type="term" value="P:CMP-keto-3-deoxy-D-manno-octulosonic acid biosynthetic process"/>
    <property type="evidence" value="ECO:0007669"/>
    <property type="project" value="UniProtKB-UniRule"/>
</dbReference>
<comment type="similarity">
    <text evidence="5">Belongs to the KdsB family.</text>
</comment>
<comment type="subcellular location">
    <subcellularLocation>
        <location evidence="5">Cytoplasm</location>
    </subcellularLocation>
    <subcellularLocation>
        <location evidence="1">Membrane</location>
    </subcellularLocation>
</comment>
<proteinExistence type="inferred from homology"/>
<name>A0A3S0HQ32_9BACT</name>
<dbReference type="NCBIfam" id="NF003952">
    <property type="entry name" value="PRK05450.1-5"/>
    <property type="match status" value="1"/>
</dbReference>
<dbReference type="GO" id="GO:0008690">
    <property type="term" value="F:3-deoxy-manno-octulosonate cytidylyltransferase activity"/>
    <property type="evidence" value="ECO:0007669"/>
    <property type="project" value="UniProtKB-UniRule"/>
</dbReference>
<dbReference type="OrthoDB" id="9815559at2"/>
<protein>
    <recommendedName>
        <fullName evidence="5">3-deoxy-manno-octulosonate cytidylyltransferase</fullName>
        <ecNumber evidence="5">2.7.7.38</ecNumber>
    </recommendedName>
    <alternativeName>
        <fullName evidence="5">CMP-2-keto-3-deoxyoctulosonic acid synthase</fullName>
        <shortName evidence="5">CKS</shortName>
        <shortName evidence="5">CMP-KDO synthase</shortName>
    </alternativeName>
</protein>
<keyword evidence="3 5" id="KW-0548">Nucleotidyltransferase</keyword>
<keyword evidence="7" id="KW-1185">Reference proteome</keyword>
<dbReference type="RefSeq" id="WP_126692587.1">
    <property type="nucleotide sequence ID" value="NZ_RXOF01000003.1"/>
</dbReference>
<dbReference type="InterPro" id="IPR004528">
    <property type="entry name" value="KdsB"/>
</dbReference>
<dbReference type="NCBIfam" id="NF009905">
    <property type="entry name" value="PRK13368.1"/>
    <property type="match status" value="1"/>
</dbReference>